<dbReference type="RefSeq" id="WP_313901063.1">
    <property type="nucleotide sequence ID" value="NZ_CP093313.1"/>
</dbReference>
<dbReference type="Proteomes" id="UP001059380">
    <property type="component" value="Chromosome"/>
</dbReference>
<evidence type="ECO:0000313" key="3">
    <source>
        <dbReference type="Proteomes" id="UP001059380"/>
    </source>
</evidence>
<dbReference type="KEGG" id="orp:MOP44_11075"/>
<gene>
    <name evidence="2" type="ORF">MOP44_11075</name>
</gene>
<keyword evidence="1" id="KW-0812">Transmembrane</keyword>
<dbReference type="InterPro" id="IPR007404">
    <property type="entry name" value="YdjM-like"/>
</dbReference>
<reference evidence="2" key="1">
    <citation type="submission" date="2021-04" db="EMBL/GenBank/DDBJ databases">
        <title>Phylogenetic analysis of Acidobacteriaceae.</title>
        <authorList>
            <person name="Qiu L."/>
            <person name="Zhang Q."/>
        </authorList>
    </citation>
    <scope>NUCLEOTIDE SEQUENCE</scope>
    <source>
        <strain evidence="2">DSM 25168</strain>
    </source>
</reference>
<feature type="transmembrane region" description="Helical" evidence="1">
    <location>
        <begin position="185"/>
        <end position="202"/>
    </location>
</feature>
<sequence length="368" mass="40562">MEPITHFLTGACIGRAGLNRKTACATIVATLAAEAADLDIVWGFRGPVANLQHHRGITHTFIGAPVVAAVVVGVIGGFHLWRQRRKSLASPASSANSASPALHWGWLYLTGLIASLSHILLDWTNNYGVRPFFPFNPRWYAGSFVFIAEPVWWALLLLALIMPALFGLADREIGARRTQFRGRGWAIFALLGMTIYGCWRWAEHARALSLLQNTSVASAPVSRVAAEPFPVNPWRWHAILETPAFYQTAEINTRTGAVDSDPQSDILYKPADTPALEAAKQTYLGRVYLDWSTWPVVRDLGQEPVPGAAPPSLPPGRPWTTIEFTDLRFAYAFRGEQNARPPSGLSGWVYILDNHEDGGQFIGGREQK</sequence>
<evidence type="ECO:0000256" key="1">
    <source>
        <dbReference type="SAM" id="Phobius"/>
    </source>
</evidence>
<evidence type="ECO:0000313" key="2">
    <source>
        <dbReference type="EMBL" id="UWZ86464.1"/>
    </source>
</evidence>
<dbReference type="GO" id="GO:0016787">
    <property type="term" value="F:hydrolase activity"/>
    <property type="evidence" value="ECO:0007669"/>
    <property type="project" value="UniProtKB-KW"/>
</dbReference>
<keyword evidence="2" id="KW-0378">Hydrolase</keyword>
<dbReference type="Pfam" id="PF04307">
    <property type="entry name" value="YdjM"/>
    <property type="match status" value="1"/>
</dbReference>
<organism evidence="2 3">
    <name type="scientific">Occallatibacter riparius</name>
    <dbReference type="NCBI Taxonomy" id="1002689"/>
    <lineage>
        <taxon>Bacteria</taxon>
        <taxon>Pseudomonadati</taxon>
        <taxon>Acidobacteriota</taxon>
        <taxon>Terriglobia</taxon>
        <taxon>Terriglobales</taxon>
        <taxon>Acidobacteriaceae</taxon>
        <taxon>Occallatibacter</taxon>
    </lineage>
</organism>
<dbReference type="PANTHER" id="PTHR40031:SF1">
    <property type="entry name" value="MEMBRANE-BOUND METAL-DEPENDENT HYDROLASE"/>
    <property type="match status" value="1"/>
</dbReference>
<protein>
    <submittedName>
        <fullName evidence="2">Metal-dependent hydrolase</fullName>
    </submittedName>
</protein>
<feature type="transmembrane region" description="Helical" evidence="1">
    <location>
        <begin position="61"/>
        <end position="81"/>
    </location>
</feature>
<dbReference type="InterPro" id="IPR053170">
    <property type="entry name" value="Transcription_regulator"/>
</dbReference>
<keyword evidence="1" id="KW-1133">Transmembrane helix</keyword>
<accession>A0A9J7BV16</accession>
<feature type="transmembrane region" description="Helical" evidence="1">
    <location>
        <begin position="141"/>
        <end position="165"/>
    </location>
</feature>
<dbReference type="AlphaFoldDB" id="A0A9J7BV16"/>
<keyword evidence="1" id="KW-0472">Membrane</keyword>
<dbReference type="EMBL" id="CP093313">
    <property type="protein sequence ID" value="UWZ86464.1"/>
    <property type="molecule type" value="Genomic_DNA"/>
</dbReference>
<proteinExistence type="predicted"/>
<keyword evidence="3" id="KW-1185">Reference proteome</keyword>
<dbReference type="PANTHER" id="PTHR40031">
    <property type="entry name" value="HYPOTHETICAL MEMBRANE SPANNING PROTEIN"/>
    <property type="match status" value="1"/>
</dbReference>
<feature type="transmembrane region" description="Helical" evidence="1">
    <location>
        <begin position="101"/>
        <end position="121"/>
    </location>
</feature>
<name>A0A9J7BV16_9BACT</name>